<sequence length="366" mass="42156">MTNVKKISKPKLLELDLVRAAAILAVLIIHATADATVELAFGSGSQAMYLTLNKLSNFAVPVFILLSGLVLFYRYQDDFGGKQALLFYVRRVRQVLFPYLIWSLFYYLYNQWIYDRARLHFDAAEFGELLPWADASYHLYFMIIIVQFYLIFPLLMWMCKAWPSFRRYLVWIGLAVHAGLYAYHYWVRPFDHMASLCINYFSMFALGGWMGLYYERFSGWLRANFAWVSTLTLLIGCAFVGLFVAEGRFRLQLPGYGYQLLFFGYAAFVSMTLIRLCQIALARWKLISRLLTGLGAVSFGVYLMHPAVLTYYKTHVTLPGGSIAMYHAYTFGAFLASLIVPWVLVYAYGRIMKLLRKKPVRTKAGA</sequence>
<evidence type="ECO:0000256" key="7">
    <source>
        <dbReference type="SAM" id="Phobius"/>
    </source>
</evidence>
<dbReference type="PANTHER" id="PTHR40074">
    <property type="entry name" value="O-ACETYLTRANSFERASE WECH"/>
    <property type="match status" value="1"/>
</dbReference>
<keyword evidence="10" id="KW-1185">Reference proteome</keyword>
<evidence type="ECO:0000256" key="3">
    <source>
        <dbReference type="ARBA" id="ARBA00022475"/>
    </source>
</evidence>
<feature type="transmembrane region" description="Helical" evidence="7">
    <location>
        <begin position="286"/>
        <end position="304"/>
    </location>
</feature>
<evidence type="ECO:0000256" key="2">
    <source>
        <dbReference type="ARBA" id="ARBA00007400"/>
    </source>
</evidence>
<feature type="transmembrane region" description="Helical" evidence="7">
    <location>
        <begin position="193"/>
        <end position="213"/>
    </location>
</feature>
<gene>
    <name evidence="9" type="ORF">GNP93_21575</name>
</gene>
<feature type="transmembrane region" description="Helical" evidence="7">
    <location>
        <begin position="324"/>
        <end position="348"/>
    </location>
</feature>
<comment type="similarity">
    <text evidence="2">Belongs to the acyltransferase 3 family.</text>
</comment>
<dbReference type="GO" id="GO:0016413">
    <property type="term" value="F:O-acetyltransferase activity"/>
    <property type="evidence" value="ECO:0007669"/>
    <property type="project" value="TreeGrafter"/>
</dbReference>
<dbReference type="Proteomes" id="UP000450917">
    <property type="component" value="Unassembled WGS sequence"/>
</dbReference>
<evidence type="ECO:0000313" key="9">
    <source>
        <dbReference type="EMBL" id="MUG73226.1"/>
    </source>
</evidence>
<keyword evidence="6 7" id="KW-0472">Membrane</keyword>
<dbReference type="InterPro" id="IPR002656">
    <property type="entry name" value="Acyl_transf_3_dom"/>
</dbReference>
<feature type="transmembrane region" description="Helical" evidence="7">
    <location>
        <begin position="137"/>
        <end position="156"/>
    </location>
</feature>
<evidence type="ECO:0000259" key="8">
    <source>
        <dbReference type="Pfam" id="PF01757"/>
    </source>
</evidence>
<proteinExistence type="inferred from homology"/>
<keyword evidence="9" id="KW-0808">Transferase</keyword>
<dbReference type="Pfam" id="PF01757">
    <property type="entry name" value="Acyl_transf_3"/>
    <property type="match status" value="1"/>
</dbReference>
<keyword evidence="3" id="KW-1003">Cell membrane</keyword>
<evidence type="ECO:0000256" key="4">
    <source>
        <dbReference type="ARBA" id="ARBA00022692"/>
    </source>
</evidence>
<feature type="transmembrane region" description="Helical" evidence="7">
    <location>
        <begin position="12"/>
        <end position="33"/>
    </location>
</feature>
<organism evidence="9 10">
    <name type="scientific">Paenibacillus validus</name>
    <dbReference type="NCBI Taxonomy" id="44253"/>
    <lineage>
        <taxon>Bacteria</taxon>
        <taxon>Bacillati</taxon>
        <taxon>Bacillota</taxon>
        <taxon>Bacilli</taxon>
        <taxon>Bacillales</taxon>
        <taxon>Paenibacillaceae</taxon>
        <taxon>Paenibacillus</taxon>
    </lineage>
</organism>
<comment type="subcellular location">
    <subcellularLocation>
        <location evidence="1">Cell membrane</location>
        <topology evidence="1">Multi-pass membrane protein</topology>
    </subcellularLocation>
</comment>
<keyword evidence="5 7" id="KW-1133">Transmembrane helix</keyword>
<feature type="domain" description="Acyltransferase 3" evidence="8">
    <location>
        <begin position="14"/>
        <end position="345"/>
    </location>
</feature>
<dbReference type="GO" id="GO:0009246">
    <property type="term" value="P:enterobacterial common antigen biosynthetic process"/>
    <property type="evidence" value="ECO:0007669"/>
    <property type="project" value="TreeGrafter"/>
</dbReference>
<evidence type="ECO:0000256" key="1">
    <source>
        <dbReference type="ARBA" id="ARBA00004651"/>
    </source>
</evidence>
<feature type="transmembrane region" description="Helical" evidence="7">
    <location>
        <begin position="168"/>
        <end position="187"/>
    </location>
</feature>
<keyword evidence="9" id="KW-0012">Acyltransferase</keyword>
<dbReference type="GO" id="GO:0005886">
    <property type="term" value="C:plasma membrane"/>
    <property type="evidence" value="ECO:0007669"/>
    <property type="project" value="UniProtKB-SubCell"/>
</dbReference>
<protein>
    <submittedName>
        <fullName evidence="9">Acyltransferase family protein</fullName>
    </submittedName>
</protein>
<reference evidence="9 10" key="1">
    <citation type="submission" date="2019-11" db="EMBL/GenBank/DDBJ databases">
        <title>Draft genome sequences of five Paenibacillus species of dairy origin.</title>
        <authorList>
            <person name="Olajide A.M."/>
            <person name="Chen S."/>
            <person name="Lapointe G."/>
        </authorList>
    </citation>
    <scope>NUCLEOTIDE SEQUENCE [LARGE SCALE GENOMIC DNA]</scope>
    <source>
        <strain evidence="9 10">2CS3</strain>
    </source>
</reference>
<dbReference type="EMBL" id="WNZX01000023">
    <property type="protein sequence ID" value="MUG73226.1"/>
    <property type="molecule type" value="Genomic_DNA"/>
</dbReference>
<feature type="transmembrane region" description="Helical" evidence="7">
    <location>
        <begin position="58"/>
        <end position="75"/>
    </location>
</feature>
<feature type="transmembrane region" description="Helical" evidence="7">
    <location>
        <begin position="225"/>
        <end position="244"/>
    </location>
</feature>
<dbReference type="PANTHER" id="PTHR40074:SF2">
    <property type="entry name" value="O-ACETYLTRANSFERASE WECH"/>
    <property type="match status" value="1"/>
</dbReference>
<accession>A0A7X3CUZ9</accession>
<evidence type="ECO:0000313" key="10">
    <source>
        <dbReference type="Proteomes" id="UP000450917"/>
    </source>
</evidence>
<dbReference type="AlphaFoldDB" id="A0A7X3CUZ9"/>
<name>A0A7X3CUZ9_9BACL</name>
<feature type="transmembrane region" description="Helical" evidence="7">
    <location>
        <begin position="96"/>
        <end position="114"/>
    </location>
</feature>
<comment type="caution">
    <text evidence="9">The sequence shown here is derived from an EMBL/GenBank/DDBJ whole genome shotgun (WGS) entry which is preliminary data.</text>
</comment>
<keyword evidence="4 7" id="KW-0812">Transmembrane</keyword>
<evidence type="ECO:0000256" key="5">
    <source>
        <dbReference type="ARBA" id="ARBA00022989"/>
    </source>
</evidence>
<feature type="transmembrane region" description="Helical" evidence="7">
    <location>
        <begin position="256"/>
        <end position="274"/>
    </location>
</feature>
<evidence type="ECO:0000256" key="6">
    <source>
        <dbReference type="ARBA" id="ARBA00023136"/>
    </source>
</evidence>